<evidence type="ECO:0000313" key="2">
    <source>
        <dbReference type="EMBL" id="ANB09502.1"/>
    </source>
</evidence>
<proteinExistence type="predicted"/>
<accession>A0ABN4PH23</accession>
<gene>
    <name evidence="2" type="ORF">SAM40697_5546</name>
</gene>
<sequence length="95" mass="10127">MPHLAAGHGRTVVTAAQILLPALRGAGTDDETGRGLRVVSTLARERGASRTKAGKTLWFALTPPRRRARPRPPLSTPAPAEHVGGLRGARRSHVR</sequence>
<dbReference type="Proteomes" id="UP000076720">
    <property type="component" value="Chromosome"/>
</dbReference>
<evidence type="ECO:0000256" key="1">
    <source>
        <dbReference type="SAM" id="MobiDB-lite"/>
    </source>
</evidence>
<dbReference type="EMBL" id="CP012949">
    <property type="protein sequence ID" value="ANB09502.1"/>
    <property type="molecule type" value="Genomic_DNA"/>
</dbReference>
<reference evidence="2 3" key="2">
    <citation type="journal article" date="2016" name="Genome Announc.">
        <title>Complete Genome Sequence of Streptomyces ambofaciens DSM 40697, a Paradigm for Genome Plasticity Studies.</title>
        <authorList>
            <person name="Thibessard A."/>
            <person name="Leblond P."/>
        </authorList>
    </citation>
    <scope>NUCLEOTIDE SEQUENCE [LARGE SCALE GENOMIC DNA]</scope>
    <source>
        <strain evidence="2 3">DSM 40697</strain>
    </source>
</reference>
<evidence type="ECO:0000313" key="3">
    <source>
        <dbReference type="Proteomes" id="UP000076720"/>
    </source>
</evidence>
<feature type="region of interest" description="Disordered" evidence="1">
    <location>
        <begin position="62"/>
        <end position="95"/>
    </location>
</feature>
<name>A0ABN4PH23_STRAM</name>
<reference evidence="3" key="1">
    <citation type="submission" date="2015-10" db="EMBL/GenBank/DDBJ databases">
        <title>Complete genome sequence of Streptomyces ambofaciens DSM 40697.</title>
        <authorList>
            <person name="Thibessard A."/>
            <person name="Leblond P."/>
        </authorList>
    </citation>
    <scope>NUCLEOTIDE SEQUENCE [LARGE SCALE GENOMIC DNA]</scope>
    <source>
        <strain evidence="3">DSM 40697</strain>
    </source>
</reference>
<keyword evidence="3" id="KW-1185">Reference proteome</keyword>
<protein>
    <submittedName>
        <fullName evidence="2">Uncharacterized protein</fullName>
    </submittedName>
</protein>
<organism evidence="2 3">
    <name type="scientific">Streptomyces ambofaciens</name>
    <dbReference type="NCBI Taxonomy" id="1889"/>
    <lineage>
        <taxon>Bacteria</taxon>
        <taxon>Bacillati</taxon>
        <taxon>Actinomycetota</taxon>
        <taxon>Actinomycetes</taxon>
        <taxon>Kitasatosporales</taxon>
        <taxon>Streptomycetaceae</taxon>
        <taxon>Streptomyces</taxon>
    </lineage>
</organism>